<dbReference type="AlphaFoldDB" id="A0AAD8THQ0"/>
<comment type="subcellular location">
    <subcellularLocation>
        <location evidence="1">Nucleus</location>
    </subcellularLocation>
</comment>
<dbReference type="EMBL" id="JAUUTY010000002">
    <property type="protein sequence ID" value="KAK1682840.1"/>
    <property type="molecule type" value="Genomic_DNA"/>
</dbReference>
<evidence type="ECO:0000256" key="3">
    <source>
        <dbReference type="ARBA" id="ARBA00023125"/>
    </source>
</evidence>
<dbReference type="InterPro" id="IPR015300">
    <property type="entry name" value="DNA-bd_pseudobarrel_sf"/>
</dbReference>
<evidence type="ECO:0000256" key="5">
    <source>
        <dbReference type="ARBA" id="ARBA00023242"/>
    </source>
</evidence>
<evidence type="ECO:0000256" key="1">
    <source>
        <dbReference type="ARBA" id="ARBA00004123"/>
    </source>
</evidence>
<dbReference type="Proteomes" id="UP001231189">
    <property type="component" value="Unassembled WGS sequence"/>
</dbReference>
<protein>
    <submittedName>
        <fullName evidence="7">Uncharacterized protein</fullName>
    </submittedName>
</protein>
<evidence type="ECO:0000313" key="7">
    <source>
        <dbReference type="EMBL" id="KAK1682840.1"/>
    </source>
</evidence>
<accession>A0AAD8THQ0</accession>
<evidence type="ECO:0000313" key="8">
    <source>
        <dbReference type="Proteomes" id="UP001231189"/>
    </source>
</evidence>
<reference evidence="7" key="1">
    <citation type="submission" date="2023-07" db="EMBL/GenBank/DDBJ databases">
        <title>A chromosome-level genome assembly of Lolium multiflorum.</title>
        <authorList>
            <person name="Chen Y."/>
            <person name="Copetti D."/>
            <person name="Kolliker R."/>
            <person name="Studer B."/>
        </authorList>
    </citation>
    <scope>NUCLEOTIDE SEQUENCE</scope>
    <source>
        <strain evidence="7">02402/16</strain>
        <tissue evidence="7">Leaf</tissue>
    </source>
</reference>
<sequence>MAMKSPPEMIPLPAGCRRRSPESPEMGFAAAASLEGFPYRGSRTASAPWTRKNGVSCVAVFGVVRILHNTLGSSSGQGQQIDLGASDEVPFEARPRGVEEGQQVGHFHDEDGTQHFLRIIFQPTLGQLQIPSTFIYRFGPIPSNIVVCSNTGCSCRMTTRKVSDDAFIDQGWAAFAITHQLKIARPVHHLQEGVHGCLPCGHLRPHMH</sequence>
<dbReference type="SUPFAM" id="SSF101936">
    <property type="entry name" value="DNA-binding pseudobarrel domain"/>
    <property type="match status" value="1"/>
</dbReference>
<evidence type="ECO:0000256" key="4">
    <source>
        <dbReference type="ARBA" id="ARBA00023163"/>
    </source>
</evidence>
<gene>
    <name evidence="7" type="ORF">QYE76_043688</name>
</gene>
<keyword evidence="4" id="KW-0804">Transcription</keyword>
<evidence type="ECO:0000256" key="2">
    <source>
        <dbReference type="ARBA" id="ARBA00023015"/>
    </source>
</evidence>
<proteinExistence type="predicted"/>
<keyword evidence="2" id="KW-0805">Transcription regulation</keyword>
<organism evidence="7 8">
    <name type="scientific">Lolium multiflorum</name>
    <name type="common">Italian ryegrass</name>
    <name type="synonym">Lolium perenne subsp. multiflorum</name>
    <dbReference type="NCBI Taxonomy" id="4521"/>
    <lineage>
        <taxon>Eukaryota</taxon>
        <taxon>Viridiplantae</taxon>
        <taxon>Streptophyta</taxon>
        <taxon>Embryophyta</taxon>
        <taxon>Tracheophyta</taxon>
        <taxon>Spermatophyta</taxon>
        <taxon>Magnoliopsida</taxon>
        <taxon>Liliopsida</taxon>
        <taxon>Poales</taxon>
        <taxon>Poaceae</taxon>
        <taxon>BOP clade</taxon>
        <taxon>Pooideae</taxon>
        <taxon>Poodae</taxon>
        <taxon>Poeae</taxon>
        <taxon>Poeae Chloroplast Group 2 (Poeae type)</taxon>
        <taxon>Loliodinae</taxon>
        <taxon>Loliinae</taxon>
        <taxon>Lolium</taxon>
    </lineage>
</organism>
<comment type="caution">
    <text evidence="7">The sequence shown here is derived from an EMBL/GenBank/DDBJ whole genome shotgun (WGS) entry which is preliminary data.</text>
</comment>
<keyword evidence="8" id="KW-1185">Reference proteome</keyword>
<dbReference type="Gene3D" id="2.40.330.10">
    <property type="entry name" value="DNA-binding pseudobarrel domain"/>
    <property type="match status" value="1"/>
</dbReference>
<keyword evidence="5" id="KW-0539">Nucleus</keyword>
<evidence type="ECO:0000256" key="6">
    <source>
        <dbReference type="SAM" id="MobiDB-lite"/>
    </source>
</evidence>
<dbReference type="GO" id="GO:0003677">
    <property type="term" value="F:DNA binding"/>
    <property type="evidence" value="ECO:0007669"/>
    <property type="project" value="UniProtKB-KW"/>
</dbReference>
<keyword evidence="3" id="KW-0238">DNA-binding</keyword>
<feature type="region of interest" description="Disordered" evidence="6">
    <location>
        <begin position="1"/>
        <end position="23"/>
    </location>
</feature>
<name>A0AAD8THQ0_LOLMU</name>
<dbReference type="GO" id="GO:0005634">
    <property type="term" value="C:nucleus"/>
    <property type="evidence" value="ECO:0007669"/>
    <property type="project" value="UniProtKB-SubCell"/>
</dbReference>